<dbReference type="AlphaFoldDB" id="A0A6V8MM40"/>
<feature type="compositionally biased region" description="Basic and acidic residues" evidence="1">
    <location>
        <begin position="1"/>
        <end position="16"/>
    </location>
</feature>
<feature type="region of interest" description="Disordered" evidence="1">
    <location>
        <begin position="1"/>
        <end position="24"/>
    </location>
</feature>
<accession>A0A6V8MM40</accession>
<evidence type="ECO:0000313" key="2">
    <source>
        <dbReference type="EMBL" id="GFO61032.1"/>
    </source>
</evidence>
<gene>
    <name evidence="2" type="ORF">GMST_33570</name>
</gene>
<proteinExistence type="predicted"/>
<dbReference type="Proteomes" id="UP000556026">
    <property type="component" value="Unassembled WGS sequence"/>
</dbReference>
<protein>
    <submittedName>
        <fullName evidence="2">Uncharacterized protein</fullName>
    </submittedName>
</protein>
<keyword evidence="3" id="KW-1185">Reference proteome</keyword>
<evidence type="ECO:0000313" key="3">
    <source>
        <dbReference type="Proteomes" id="UP000556026"/>
    </source>
</evidence>
<dbReference type="EMBL" id="BLXX01000011">
    <property type="protein sequence ID" value="GFO61032.1"/>
    <property type="molecule type" value="Genomic_DNA"/>
</dbReference>
<name>A0A6V8MM40_9BACT</name>
<sequence length="81" mass="8407">MGKEAEGEIAKQREKGGAGIGDARPRRFYHRGATVKKIDRGGGGGASSHLRENHPAVAAGGVALPGQSGTFRAHLESLRFG</sequence>
<evidence type="ECO:0000256" key="1">
    <source>
        <dbReference type="SAM" id="MobiDB-lite"/>
    </source>
</evidence>
<organism evidence="2 3">
    <name type="scientific">Geomonas silvestris</name>
    <dbReference type="NCBI Taxonomy" id="2740184"/>
    <lineage>
        <taxon>Bacteria</taxon>
        <taxon>Pseudomonadati</taxon>
        <taxon>Thermodesulfobacteriota</taxon>
        <taxon>Desulfuromonadia</taxon>
        <taxon>Geobacterales</taxon>
        <taxon>Geobacteraceae</taxon>
        <taxon>Geomonas</taxon>
    </lineage>
</organism>
<reference evidence="3" key="1">
    <citation type="submission" date="2020-06" db="EMBL/GenBank/DDBJ databases">
        <title>Draft genomic sequence of Geomonas sp. Red330.</title>
        <authorList>
            <person name="Itoh H."/>
            <person name="Zhenxing X."/>
            <person name="Ushijima N."/>
            <person name="Masuda Y."/>
            <person name="Shiratori Y."/>
            <person name="Senoo K."/>
        </authorList>
    </citation>
    <scope>NUCLEOTIDE SEQUENCE [LARGE SCALE GENOMIC DNA]</scope>
    <source>
        <strain evidence="3">Red330</strain>
    </source>
</reference>
<comment type="caution">
    <text evidence="2">The sequence shown here is derived from an EMBL/GenBank/DDBJ whole genome shotgun (WGS) entry which is preliminary data.</text>
</comment>